<feature type="signal peptide" evidence="4">
    <location>
        <begin position="1"/>
        <end position="20"/>
    </location>
</feature>
<dbReference type="InParanoid" id="F6HR70"/>
<dbReference type="GO" id="GO:0006508">
    <property type="term" value="P:proteolysis"/>
    <property type="evidence" value="ECO:0007669"/>
    <property type="project" value="UniProtKB-KW"/>
</dbReference>
<evidence type="ECO:0000313" key="6">
    <source>
        <dbReference type="EMBL" id="CCB57178.1"/>
    </source>
</evidence>
<accession>F6HR70</accession>
<dbReference type="AlphaFoldDB" id="F6HR70"/>
<dbReference type="Pfam" id="PF02902">
    <property type="entry name" value="Peptidase_C48"/>
    <property type="match status" value="1"/>
</dbReference>
<dbReference type="Proteomes" id="UP000009183">
    <property type="component" value="Chromosome 19"/>
</dbReference>
<evidence type="ECO:0000313" key="7">
    <source>
        <dbReference type="Proteomes" id="UP000009183"/>
    </source>
</evidence>
<protein>
    <recommendedName>
        <fullName evidence="5">Ubiquitin-like protease family profile domain-containing protein</fullName>
    </recommendedName>
</protein>
<evidence type="ECO:0000256" key="3">
    <source>
        <dbReference type="ARBA" id="ARBA00022801"/>
    </source>
</evidence>
<keyword evidence="3" id="KW-0378">Hydrolase</keyword>
<gene>
    <name evidence="6" type="ordered locus">VIT_19s0093g00120</name>
</gene>
<dbReference type="GO" id="GO:0016926">
    <property type="term" value="P:protein desumoylation"/>
    <property type="evidence" value="ECO:0000318"/>
    <property type="project" value="GO_Central"/>
</dbReference>
<dbReference type="GO" id="GO:0016929">
    <property type="term" value="F:deSUMOylase activity"/>
    <property type="evidence" value="ECO:0000318"/>
    <property type="project" value="GO_Central"/>
</dbReference>
<proteinExistence type="inferred from homology"/>
<dbReference type="SUPFAM" id="SSF54001">
    <property type="entry name" value="Cysteine proteinases"/>
    <property type="match status" value="1"/>
</dbReference>
<evidence type="ECO:0000259" key="5">
    <source>
        <dbReference type="Pfam" id="PF02902"/>
    </source>
</evidence>
<organism evidence="6 7">
    <name type="scientific">Vitis vinifera</name>
    <name type="common">Grape</name>
    <dbReference type="NCBI Taxonomy" id="29760"/>
    <lineage>
        <taxon>Eukaryota</taxon>
        <taxon>Viridiplantae</taxon>
        <taxon>Streptophyta</taxon>
        <taxon>Embryophyta</taxon>
        <taxon>Tracheophyta</taxon>
        <taxon>Spermatophyta</taxon>
        <taxon>Magnoliopsida</taxon>
        <taxon>eudicotyledons</taxon>
        <taxon>Gunneridae</taxon>
        <taxon>Pentapetalae</taxon>
        <taxon>rosids</taxon>
        <taxon>Vitales</taxon>
        <taxon>Vitaceae</taxon>
        <taxon>Viteae</taxon>
        <taxon>Vitis</taxon>
    </lineage>
</organism>
<sequence length="344" mass="39414">MVSLMAPPLKRFFIFFCLTAEDLYNEGASGSDGSEYRTLCDFRICLVVGLLKIWVIENEIRDCVDGNATTMASENEDDEKFVSNLNKDVIKRVDGGNLMEMDKTFQQLKTHLLDMAYGASSSSCDQILAKFEENYTTVKGLFLRSSGKPLRMHEEGTKNDMLSCERSLEDTNNMNVNEHYLHTSSNEKLCTEDLNEKNEDACATSIEVHIIPDENENFLPLPIKRSRRDYGKEPLRALCGYPNHVMKTRSSRERKPSKFKVSPFVQKSRKMVKRDASEQMILCGSPHPVFDRKTSIVSKHISELDDCEKLFIPMHDECPGHWYLCVIDFKNSYTQILDSLRSKN</sequence>
<dbReference type="InterPro" id="IPR003653">
    <property type="entry name" value="Peptidase_C48_C"/>
</dbReference>
<name>F6HR70_VITVI</name>
<reference evidence="7" key="1">
    <citation type="journal article" date="2007" name="Nature">
        <title>The grapevine genome sequence suggests ancestral hexaploidization in major angiosperm phyla.</title>
        <authorList>
            <consortium name="The French-Italian Public Consortium for Grapevine Genome Characterization."/>
            <person name="Jaillon O."/>
            <person name="Aury J.-M."/>
            <person name="Noel B."/>
            <person name="Policriti A."/>
            <person name="Clepet C."/>
            <person name="Casagrande A."/>
            <person name="Choisne N."/>
            <person name="Aubourg S."/>
            <person name="Vitulo N."/>
            <person name="Jubin C."/>
            <person name="Vezzi A."/>
            <person name="Legeai F."/>
            <person name="Hugueney P."/>
            <person name="Dasilva C."/>
            <person name="Horner D."/>
            <person name="Mica E."/>
            <person name="Jublot D."/>
            <person name="Poulain J."/>
            <person name="Bruyere C."/>
            <person name="Billault A."/>
            <person name="Segurens B."/>
            <person name="Gouyvenoux M."/>
            <person name="Ugarte E."/>
            <person name="Cattonaro F."/>
            <person name="Anthouard V."/>
            <person name="Vico V."/>
            <person name="Del Fabbro C."/>
            <person name="Alaux M."/>
            <person name="Di Gaspero G."/>
            <person name="Dumas V."/>
            <person name="Felice N."/>
            <person name="Paillard S."/>
            <person name="Juman I."/>
            <person name="Moroldo M."/>
            <person name="Scalabrin S."/>
            <person name="Canaguier A."/>
            <person name="Le Clainche I."/>
            <person name="Malacrida G."/>
            <person name="Durand E."/>
            <person name="Pesole G."/>
            <person name="Laucou V."/>
            <person name="Chatelet P."/>
            <person name="Merdinoglu D."/>
            <person name="Delledonne M."/>
            <person name="Pezzotti M."/>
            <person name="Lecharny A."/>
            <person name="Scarpelli C."/>
            <person name="Artiguenave F."/>
            <person name="Pe M.E."/>
            <person name="Valle G."/>
            <person name="Morgante M."/>
            <person name="Caboche M."/>
            <person name="Adam-Blondon A.-F."/>
            <person name="Weissenbach J."/>
            <person name="Quetier F."/>
            <person name="Wincker P."/>
        </authorList>
    </citation>
    <scope>NUCLEOTIDE SEQUENCE [LARGE SCALE GENOMIC DNA]</scope>
    <source>
        <strain evidence="7">cv. Pinot noir / PN40024</strain>
    </source>
</reference>
<dbReference type="PaxDb" id="29760-VIT_19s0093g00120.t01"/>
<feature type="domain" description="Ubiquitin-like protease family profile" evidence="5">
    <location>
        <begin position="303"/>
        <end position="342"/>
    </location>
</feature>
<feature type="chain" id="PRO_5005347342" description="Ubiquitin-like protease family profile domain-containing protein" evidence="4">
    <location>
        <begin position="21"/>
        <end position="344"/>
    </location>
</feature>
<comment type="similarity">
    <text evidence="1">Belongs to the peptidase C48 family.</text>
</comment>
<dbReference type="GO" id="GO:0005634">
    <property type="term" value="C:nucleus"/>
    <property type="evidence" value="ECO:0000318"/>
    <property type="project" value="GO_Central"/>
</dbReference>
<keyword evidence="2" id="KW-0645">Protease</keyword>
<dbReference type="HOGENOM" id="CLU_807553_0_0_1"/>
<keyword evidence="7" id="KW-1185">Reference proteome</keyword>
<evidence type="ECO:0000256" key="4">
    <source>
        <dbReference type="SAM" id="SignalP"/>
    </source>
</evidence>
<evidence type="ECO:0000256" key="2">
    <source>
        <dbReference type="ARBA" id="ARBA00022670"/>
    </source>
</evidence>
<dbReference type="InterPro" id="IPR038765">
    <property type="entry name" value="Papain-like_cys_pep_sf"/>
</dbReference>
<dbReference type="ExpressionAtlas" id="F6HR70">
    <property type="expression patterns" value="baseline and differential"/>
</dbReference>
<evidence type="ECO:0000256" key="1">
    <source>
        <dbReference type="ARBA" id="ARBA00005234"/>
    </source>
</evidence>
<keyword evidence="4" id="KW-0732">Signal</keyword>
<dbReference type="Gene3D" id="3.40.395.10">
    <property type="entry name" value="Adenoviral Proteinase, Chain A"/>
    <property type="match status" value="1"/>
</dbReference>
<dbReference type="EMBL" id="FN596009">
    <property type="protein sequence ID" value="CCB57178.1"/>
    <property type="molecule type" value="Genomic_DNA"/>
</dbReference>